<dbReference type="Proteomes" id="UP000001940">
    <property type="component" value="Chromosome X"/>
</dbReference>
<evidence type="ECO:0000313" key="4">
    <source>
        <dbReference type="WormBase" id="F08G12.3"/>
    </source>
</evidence>
<dbReference type="IntAct" id="Q19212">
    <property type="interactions" value="4"/>
</dbReference>
<dbReference type="KEGG" id="cel:CELE_F08G12.3"/>
<dbReference type="RefSeq" id="NP_509887.2">
    <property type="nucleotide sequence ID" value="NM_077486.4"/>
</dbReference>
<dbReference type="EMBL" id="BX284606">
    <property type="protein sequence ID" value="CAA91455.2"/>
    <property type="molecule type" value="Genomic_DNA"/>
</dbReference>
<dbReference type="UCSC" id="F08G12.3">
    <property type="organism name" value="c. elegans"/>
</dbReference>
<evidence type="ECO:0000313" key="2">
    <source>
        <dbReference type="EMBL" id="CAA91455.2"/>
    </source>
</evidence>
<gene>
    <name evidence="2" type="ORF">CELE_F08G12.3</name>
    <name evidence="2 4" type="ORF">F08G12.3</name>
</gene>
<dbReference type="GeneID" id="184210"/>
<dbReference type="CTD" id="184210"/>
<dbReference type="HOGENOM" id="CLU_680148_0_0_1"/>
<reference evidence="2 3" key="1">
    <citation type="journal article" date="1998" name="Science">
        <title>Genome sequence of the nematode C. elegans: a platform for investigating biology.</title>
        <authorList>
            <consortium name="The C. elegans sequencing consortium"/>
            <person name="Sulson J.E."/>
            <person name="Waterston R."/>
        </authorList>
    </citation>
    <scope>NUCLEOTIDE SEQUENCE [LARGE SCALE GENOMIC DNA]</scope>
    <source>
        <strain evidence="2 3">Bristol N2</strain>
    </source>
</reference>
<keyword evidence="3" id="KW-1185">Reference proteome</keyword>
<dbReference type="Bgee" id="WBGene00008587">
    <property type="expression patterns" value="Expressed in embryo and 3 other cell types or tissues"/>
</dbReference>
<name>Q19212_CAEEL</name>
<dbReference type="AlphaFoldDB" id="Q19212"/>
<dbReference type="PaxDb" id="6239-F08G12.3"/>
<accession>Q19212</accession>
<evidence type="ECO:0000313" key="3">
    <source>
        <dbReference type="Proteomes" id="UP000001940"/>
    </source>
</evidence>
<protein>
    <submittedName>
        <fullName evidence="2">RasGEF domain protein</fullName>
    </submittedName>
</protein>
<dbReference type="AGR" id="WB:WBGene00008587"/>
<dbReference type="WormBase" id="F08G12.3">
    <property type="protein sequence ID" value="CE46962"/>
    <property type="gene ID" value="WBGene00008587"/>
</dbReference>
<feature type="region of interest" description="Disordered" evidence="1">
    <location>
        <begin position="38"/>
        <end position="57"/>
    </location>
</feature>
<organism evidence="2 3">
    <name type="scientific">Caenorhabditis elegans</name>
    <dbReference type="NCBI Taxonomy" id="6239"/>
    <lineage>
        <taxon>Eukaryota</taxon>
        <taxon>Metazoa</taxon>
        <taxon>Ecdysozoa</taxon>
        <taxon>Nematoda</taxon>
        <taxon>Chromadorea</taxon>
        <taxon>Rhabditida</taxon>
        <taxon>Rhabditina</taxon>
        <taxon>Rhabditomorpha</taxon>
        <taxon>Rhabditoidea</taxon>
        <taxon>Rhabditidae</taxon>
        <taxon>Peloderinae</taxon>
        <taxon>Caenorhabditis</taxon>
    </lineage>
</organism>
<sequence>MLQSDQEQLLQAQQALNRLNLYQITQRIVTNQQNQFVTQQHDQSVQPNHTSSPAYYDENIRTRNEEIDGAIEYHRNIQPLEHISTCILNHINQFSMQEKMEWLHDRPKAVETLQQRSTVLLHELTNVDDFSRLFGLMNFGERQVGLTSIQQEYQKIHAVLQEYLQFQQTKTILLLAARIFGSSLLNAVPNNQLAQLMYTFPKPEGAMQTLNYNVHNGLGPSTLSSPGKIKEKKSFTQYRKINERFSQTKSPTLYTNIFGETSMSVMNAANAIRSWEDRKAVAEHIHTYVEKKSLLHEFVRKISNIGLRELSGFFGAARKPLPWDAKENQIFEMVFPKLAVFLYATNRTPHVVAEMELLSEHQYDFKKHFKTANKKKYNPNGLCYLEDILDVFEGQQRKYPNWDTN</sequence>
<feature type="compositionally biased region" description="Polar residues" evidence="1">
    <location>
        <begin position="41"/>
        <end position="53"/>
    </location>
</feature>
<dbReference type="FunCoup" id="Q19212">
    <property type="interactions" value="11"/>
</dbReference>
<proteinExistence type="predicted"/>
<dbReference type="InParanoid" id="Q19212"/>
<evidence type="ECO:0000256" key="1">
    <source>
        <dbReference type="SAM" id="MobiDB-lite"/>
    </source>
</evidence>